<dbReference type="PANTHER" id="PTHR34476">
    <property type="entry name" value="DNA-DIRECTED RNA POLYMERASE SUBUNIT OMEGA"/>
    <property type="match status" value="1"/>
</dbReference>
<name>A0ABZ0VPC4_9HYPH</name>
<evidence type="ECO:0000256" key="5">
    <source>
        <dbReference type="ARBA" id="ARBA00022679"/>
    </source>
</evidence>
<evidence type="ECO:0000256" key="1">
    <source>
        <dbReference type="ARBA" id="ARBA00006711"/>
    </source>
</evidence>
<dbReference type="NCBIfam" id="TIGR00690">
    <property type="entry name" value="rpoZ"/>
    <property type="match status" value="1"/>
</dbReference>
<feature type="region of interest" description="Disordered" evidence="12">
    <location>
        <begin position="76"/>
        <end position="108"/>
    </location>
</feature>
<dbReference type="HAMAP" id="MF_00366">
    <property type="entry name" value="RNApol_bact_RpoZ"/>
    <property type="match status" value="1"/>
</dbReference>
<proteinExistence type="inferred from homology"/>
<reference evidence="13 14" key="1">
    <citation type="submission" date="2023-11" db="EMBL/GenBank/DDBJ databases">
        <authorList>
            <person name="Panchal A.K."/>
            <person name="Meaney J.S."/>
            <person name="Karas B.J."/>
            <person name="diCenzo G.C."/>
        </authorList>
    </citation>
    <scope>NUCLEOTIDE SEQUENCE [LARGE SCALE GENOMIC DNA]</scope>
    <source>
        <strain evidence="13 14">NZP2235</strain>
    </source>
</reference>
<evidence type="ECO:0000256" key="12">
    <source>
        <dbReference type="SAM" id="MobiDB-lite"/>
    </source>
</evidence>
<dbReference type="GO" id="GO:0000428">
    <property type="term" value="C:DNA-directed RNA polymerase complex"/>
    <property type="evidence" value="ECO:0007669"/>
    <property type="project" value="UniProtKB-KW"/>
</dbReference>
<comment type="similarity">
    <text evidence="1 11">Belongs to the RNA polymerase subunit omega family.</text>
</comment>
<comment type="catalytic activity">
    <reaction evidence="10 11">
        <text>RNA(n) + a ribonucleoside 5'-triphosphate = RNA(n+1) + diphosphate</text>
        <dbReference type="Rhea" id="RHEA:21248"/>
        <dbReference type="Rhea" id="RHEA-COMP:14527"/>
        <dbReference type="Rhea" id="RHEA-COMP:17342"/>
        <dbReference type="ChEBI" id="CHEBI:33019"/>
        <dbReference type="ChEBI" id="CHEBI:61557"/>
        <dbReference type="ChEBI" id="CHEBI:140395"/>
        <dbReference type="EC" id="2.7.7.6"/>
    </reaction>
</comment>
<dbReference type="Gene3D" id="3.90.940.10">
    <property type="match status" value="1"/>
</dbReference>
<protein>
    <recommendedName>
        <fullName evidence="3 11">DNA-directed RNA polymerase subunit omega</fullName>
        <shortName evidence="11">RNAP omega subunit</shortName>
        <ecNumber evidence="2 11">2.7.7.6</ecNumber>
    </recommendedName>
    <alternativeName>
        <fullName evidence="9 11">RNA polymerase omega subunit</fullName>
    </alternativeName>
    <alternativeName>
        <fullName evidence="8 11">Transcriptase subunit omega</fullName>
    </alternativeName>
</protein>
<evidence type="ECO:0000256" key="8">
    <source>
        <dbReference type="ARBA" id="ARBA00029924"/>
    </source>
</evidence>
<evidence type="ECO:0000256" key="4">
    <source>
        <dbReference type="ARBA" id="ARBA00022478"/>
    </source>
</evidence>
<evidence type="ECO:0000256" key="7">
    <source>
        <dbReference type="ARBA" id="ARBA00023163"/>
    </source>
</evidence>
<organism evidence="13 14">
    <name type="scientific">Mesorhizobium huakuii</name>
    <dbReference type="NCBI Taxonomy" id="28104"/>
    <lineage>
        <taxon>Bacteria</taxon>
        <taxon>Pseudomonadati</taxon>
        <taxon>Pseudomonadota</taxon>
        <taxon>Alphaproteobacteria</taxon>
        <taxon>Hyphomicrobiales</taxon>
        <taxon>Phyllobacteriaceae</taxon>
        <taxon>Mesorhizobium</taxon>
    </lineage>
</organism>
<dbReference type="EMBL" id="CP139858">
    <property type="protein sequence ID" value="WQB98159.1"/>
    <property type="molecule type" value="Genomic_DNA"/>
</dbReference>
<keyword evidence="4 11" id="KW-0240">DNA-directed RNA polymerase</keyword>
<comment type="subunit">
    <text evidence="11">The RNAP catalytic core consists of 2 alpha, 1 beta, 1 beta' and 1 omega subunit. When a sigma factor is associated with the core the holoenzyme is formed, which can initiate transcription.</text>
</comment>
<evidence type="ECO:0000256" key="6">
    <source>
        <dbReference type="ARBA" id="ARBA00022695"/>
    </source>
</evidence>
<keyword evidence="14" id="KW-1185">Reference proteome</keyword>
<dbReference type="GO" id="GO:0003899">
    <property type="term" value="F:DNA-directed RNA polymerase activity"/>
    <property type="evidence" value="ECO:0007669"/>
    <property type="project" value="UniProtKB-EC"/>
</dbReference>
<dbReference type="InterPro" id="IPR003716">
    <property type="entry name" value="DNA-dir_RNA_pol_omega"/>
</dbReference>
<keyword evidence="6 11" id="KW-0548">Nucleotidyltransferase</keyword>
<dbReference type="SMART" id="SM01409">
    <property type="entry name" value="RNA_pol_Rpb6"/>
    <property type="match status" value="1"/>
</dbReference>
<dbReference type="InterPro" id="IPR006110">
    <property type="entry name" value="Pol_omega/Rpo6/RPB6"/>
</dbReference>
<dbReference type="EC" id="2.7.7.6" evidence="2 11"/>
<dbReference type="InterPro" id="IPR036161">
    <property type="entry name" value="RPB6/omega-like_sf"/>
</dbReference>
<feature type="compositionally biased region" description="Acidic residues" evidence="12">
    <location>
        <begin position="99"/>
        <end position="108"/>
    </location>
</feature>
<dbReference type="Pfam" id="PF01192">
    <property type="entry name" value="RNA_pol_Rpb6"/>
    <property type="match status" value="1"/>
</dbReference>
<keyword evidence="7 11" id="KW-0804">Transcription</keyword>
<dbReference type="SUPFAM" id="SSF63562">
    <property type="entry name" value="RPB6/omega subunit-like"/>
    <property type="match status" value="1"/>
</dbReference>
<comment type="function">
    <text evidence="11">Promotes RNA polymerase assembly. Latches the N- and C-terminal regions of the beta' subunit thereby facilitating its interaction with the beta and alpha subunits.</text>
</comment>
<dbReference type="RefSeq" id="WP_284277446.1">
    <property type="nucleotide sequence ID" value="NZ_BSNY01000053.1"/>
</dbReference>
<sequence length="133" mass="14654">MARVTVEDCIDKVDNRFELVLLAGHRARQISQGAQITVPRDNDKNPVIALREIADETLSPDDLKEDLIHSLQKHVEVDEPEADSEVIADQTGGAVAATETDDAEDNITFDRMTEEDLLAGIEGLVPPEKSDDY</sequence>
<evidence type="ECO:0000256" key="3">
    <source>
        <dbReference type="ARBA" id="ARBA00013725"/>
    </source>
</evidence>
<dbReference type="Proteomes" id="UP001322481">
    <property type="component" value="Chromosome"/>
</dbReference>
<dbReference type="PANTHER" id="PTHR34476:SF1">
    <property type="entry name" value="DNA-DIRECTED RNA POLYMERASE SUBUNIT OMEGA"/>
    <property type="match status" value="1"/>
</dbReference>
<evidence type="ECO:0000313" key="13">
    <source>
        <dbReference type="EMBL" id="WQB98159.1"/>
    </source>
</evidence>
<keyword evidence="5 11" id="KW-0808">Transferase</keyword>
<gene>
    <name evidence="11 13" type="primary">rpoZ</name>
    <name evidence="13" type="ORF">U0R22_002303</name>
</gene>
<evidence type="ECO:0000256" key="11">
    <source>
        <dbReference type="HAMAP-Rule" id="MF_00366"/>
    </source>
</evidence>
<evidence type="ECO:0000256" key="10">
    <source>
        <dbReference type="ARBA" id="ARBA00048552"/>
    </source>
</evidence>
<evidence type="ECO:0000256" key="9">
    <source>
        <dbReference type="ARBA" id="ARBA00030998"/>
    </source>
</evidence>
<evidence type="ECO:0000256" key="2">
    <source>
        <dbReference type="ARBA" id="ARBA00012418"/>
    </source>
</evidence>
<evidence type="ECO:0000313" key="14">
    <source>
        <dbReference type="Proteomes" id="UP001322481"/>
    </source>
</evidence>
<accession>A0ABZ0VPC4</accession>